<name>A0ABS8D2Q3_9FIRM</name>
<evidence type="ECO:0000313" key="1">
    <source>
        <dbReference type="EMBL" id="MCB5447442.1"/>
    </source>
</evidence>
<reference evidence="1 2" key="1">
    <citation type="submission" date="2021-10" db="EMBL/GenBank/DDBJ databases">
        <title>Collection of gut derived symbiotic bacterial strains cultured from healthy donors.</title>
        <authorList>
            <person name="Lin H."/>
            <person name="Littmann E."/>
            <person name="Claire K."/>
            <person name="Pamer E."/>
        </authorList>
    </citation>
    <scope>NUCLEOTIDE SEQUENCE [LARGE SCALE GENOMIC DNA]</scope>
    <source>
        <strain evidence="1 2">MSK.17.68</strain>
    </source>
</reference>
<gene>
    <name evidence="1" type="ORF">LIP50_14670</name>
</gene>
<dbReference type="EMBL" id="JAJBMB010000029">
    <property type="protein sequence ID" value="MCB5447442.1"/>
    <property type="molecule type" value="Genomic_DNA"/>
</dbReference>
<dbReference type="Proteomes" id="UP001299409">
    <property type="component" value="Unassembled WGS sequence"/>
</dbReference>
<accession>A0ABS8D2Q3</accession>
<protein>
    <submittedName>
        <fullName evidence="1">Uncharacterized protein</fullName>
    </submittedName>
</protein>
<evidence type="ECO:0000313" key="2">
    <source>
        <dbReference type="Proteomes" id="UP001299409"/>
    </source>
</evidence>
<organism evidence="1 2">
    <name type="scientific">Intestinibacter bartlettii</name>
    <dbReference type="NCBI Taxonomy" id="261299"/>
    <lineage>
        <taxon>Bacteria</taxon>
        <taxon>Bacillati</taxon>
        <taxon>Bacillota</taxon>
        <taxon>Clostridia</taxon>
        <taxon>Peptostreptococcales</taxon>
        <taxon>Peptostreptococcaceae</taxon>
        <taxon>Intestinibacter</taxon>
    </lineage>
</organism>
<comment type="caution">
    <text evidence="1">The sequence shown here is derived from an EMBL/GenBank/DDBJ whole genome shotgun (WGS) entry which is preliminary data.</text>
</comment>
<proteinExistence type="predicted"/>
<keyword evidence="2" id="KW-1185">Reference proteome</keyword>
<sequence length="145" mass="17232">MSTQFITFNSSLESKEIYLLLKPLENMGFEIISKENIREIKKIYFREYTKKFFIELKNDEFGGDISLEEEEIKTFKKFLKIIITISKNKSIEDLTIMLTLIAEINKTENLEVVLNENNIEEIAKLMLFYPCYNHKKSNLIIYLKN</sequence>
<dbReference type="RefSeq" id="WP_226915459.1">
    <property type="nucleotide sequence ID" value="NZ_JAJBQA010000028.1"/>
</dbReference>